<sequence length="469" mass="52681">MDRNLNIELTHHYVNVGEVRLHYVTGGQGPAMVFLHGWPQTWYMWRDVLPGMMQHYRVVALDMRGLGDSSRPNSGYDTKTVAQDVWHLMHDVLGEESFYVVAHDWGGPVAYALAAQHRDAVRAMAVLDAPVIGDGSALNGIPRWHFGFHGEPDLPESLVAGREDVYLRHMYRKGGARPDAISEEAQREYVRAYSQPGAMRAGFNYYRAMPQDARDHQAFVRQGGKLQMPILVYGGGAPNVGRGYFAMDSWQRMCDDVTGGIAPDCGHWIAEERPAWVVEKLTEFFGRLDSEASARRAKKANPPLNPTRQEGTAMFYEKIDTALIDVEALPWVPFTPYSDQILLKIMKVDPISGQWITLLKVPPNSELPLHHHAGTVMVSTLKGSWRYLEHDWVATPGSFVYETAGSRHTPVSVGDEEVITLNIVQGDWNLLSPEGAVLAIENWKSMMDRYLSYCRTNNIEPIDISSFSV</sequence>
<evidence type="ECO:0000259" key="2">
    <source>
        <dbReference type="Pfam" id="PF00561"/>
    </source>
</evidence>
<dbReference type="Gene3D" id="3.40.50.1820">
    <property type="entry name" value="alpha/beta hydrolase"/>
    <property type="match status" value="1"/>
</dbReference>
<evidence type="ECO:0000256" key="1">
    <source>
        <dbReference type="ARBA" id="ARBA00022801"/>
    </source>
</evidence>
<dbReference type="Proteomes" id="UP000071859">
    <property type="component" value="Unassembled WGS sequence"/>
</dbReference>
<dbReference type="Pfam" id="PF00561">
    <property type="entry name" value="Abhydrolase_1"/>
    <property type="match status" value="1"/>
</dbReference>
<dbReference type="InterPro" id="IPR011051">
    <property type="entry name" value="RmlC_Cupin_sf"/>
</dbReference>
<dbReference type="CDD" id="cd20302">
    <property type="entry name" value="cupin_DAD"/>
    <property type="match status" value="1"/>
</dbReference>
<name>A0A158E8S2_9BURK</name>
<organism evidence="4 5">
    <name type="scientific">Caballeronia calidae</name>
    <dbReference type="NCBI Taxonomy" id="1777139"/>
    <lineage>
        <taxon>Bacteria</taxon>
        <taxon>Pseudomonadati</taxon>
        <taxon>Pseudomonadota</taxon>
        <taxon>Betaproteobacteria</taxon>
        <taxon>Burkholderiales</taxon>
        <taxon>Burkholderiaceae</taxon>
        <taxon>Caballeronia</taxon>
    </lineage>
</organism>
<keyword evidence="5" id="KW-1185">Reference proteome</keyword>
<dbReference type="SUPFAM" id="SSF51182">
    <property type="entry name" value="RmlC-like cupins"/>
    <property type="match status" value="1"/>
</dbReference>
<reference evidence="4" key="1">
    <citation type="submission" date="2016-01" db="EMBL/GenBank/DDBJ databases">
        <authorList>
            <person name="Peeters C."/>
        </authorList>
    </citation>
    <scope>NUCLEOTIDE SEQUENCE</scope>
    <source>
        <strain evidence="4">LMG 29321</strain>
    </source>
</reference>
<dbReference type="RefSeq" id="WP_063959057.1">
    <property type="nucleotide sequence ID" value="NZ_FCOX02000052.1"/>
</dbReference>
<dbReference type="InterPro" id="IPR000073">
    <property type="entry name" value="AB_hydrolase_1"/>
</dbReference>
<keyword evidence="1 4" id="KW-0378">Hydrolase</keyword>
<dbReference type="PRINTS" id="PR00412">
    <property type="entry name" value="EPOXHYDRLASE"/>
</dbReference>
<evidence type="ECO:0000313" key="4">
    <source>
        <dbReference type="EMBL" id="SAL03153.1"/>
    </source>
</evidence>
<dbReference type="GO" id="GO:0016787">
    <property type="term" value="F:hydrolase activity"/>
    <property type="evidence" value="ECO:0007669"/>
    <property type="project" value="UniProtKB-KW"/>
</dbReference>
<dbReference type="InterPro" id="IPR000639">
    <property type="entry name" value="Epox_hydrolase-like"/>
</dbReference>
<dbReference type="Pfam" id="PF12973">
    <property type="entry name" value="Cupin_7"/>
    <property type="match status" value="1"/>
</dbReference>
<dbReference type="InterPro" id="IPR014710">
    <property type="entry name" value="RmlC-like_jellyroll"/>
</dbReference>
<evidence type="ECO:0000259" key="3">
    <source>
        <dbReference type="Pfam" id="PF12973"/>
    </source>
</evidence>
<dbReference type="OrthoDB" id="9780765at2"/>
<dbReference type="InterPro" id="IPR029058">
    <property type="entry name" value="AB_hydrolase_fold"/>
</dbReference>
<dbReference type="InterPro" id="IPR025979">
    <property type="entry name" value="ChrR-like_cupin_dom"/>
</dbReference>
<dbReference type="Gene3D" id="2.60.120.10">
    <property type="entry name" value="Jelly Rolls"/>
    <property type="match status" value="1"/>
</dbReference>
<dbReference type="AlphaFoldDB" id="A0A158E8S2"/>
<evidence type="ECO:0000313" key="5">
    <source>
        <dbReference type="Proteomes" id="UP000071859"/>
    </source>
</evidence>
<feature type="domain" description="ChrR-like cupin" evidence="3">
    <location>
        <begin position="322"/>
        <end position="420"/>
    </location>
</feature>
<accession>A0A158E8S2</accession>
<dbReference type="EMBL" id="FCOX02000052">
    <property type="protein sequence ID" value="SAL03153.1"/>
    <property type="molecule type" value="Genomic_DNA"/>
</dbReference>
<dbReference type="PANTHER" id="PTHR43329">
    <property type="entry name" value="EPOXIDE HYDROLASE"/>
    <property type="match status" value="1"/>
</dbReference>
<proteinExistence type="predicted"/>
<gene>
    <name evidence="4" type="ORF">AWB78_06523</name>
</gene>
<feature type="domain" description="AB hydrolase-1" evidence="2">
    <location>
        <begin position="30"/>
        <end position="274"/>
    </location>
</feature>
<dbReference type="SUPFAM" id="SSF53474">
    <property type="entry name" value="alpha/beta-Hydrolases"/>
    <property type="match status" value="1"/>
</dbReference>
<comment type="caution">
    <text evidence="4">The sequence shown here is derived from an EMBL/GenBank/DDBJ whole genome shotgun (WGS) entry which is preliminary data.</text>
</comment>
<protein>
    <submittedName>
        <fullName evidence="4">Alpha/beta hydrolase</fullName>
    </submittedName>
</protein>